<dbReference type="GO" id="GO:0005759">
    <property type="term" value="C:mitochondrial matrix"/>
    <property type="evidence" value="ECO:0007669"/>
    <property type="project" value="UniProtKB-SubCell"/>
</dbReference>
<dbReference type="PANTHER" id="PTHR21771">
    <property type="entry name" value="MITOCHONDRIA-EATING PROTEIN-RELATED"/>
    <property type="match status" value="1"/>
</dbReference>
<evidence type="ECO:0000256" key="3">
    <source>
        <dbReference type="ARBA" id="ARBA00004496"/>
    </source>
</evidence>
<keyword evidence="6" id="KW-0963">Cytoplasm</keyword>
<dbReference type="OrthoDB" id="6047381at2759"/>
<evidence type="ECO:0000313" key="15">
    <source>
        <dbReference type="EMBL" id="CAH0555309.1"/>
    </source>
</evidence>
<dbReference type="EMBL" id="OV121135">
    <property type="protein sequence ID" value="CAH0555309.1"/>
    <property type="molecule type" value="Genomic_DNA"/>
</dbReference>
<dbReference type="GO" id="GO:0008289">
    <property type="term" value="F:lipid binding"/>
    <property type="evidence" value="ECO:0007669"/>
    <property type="project" value="UniProtKB-KW"/>
</dbReference>
<keyword evidence="11" id="KW-0472">Membrane</keyword>
<dbReference type="GO" id="GO:0005741">
    <property type="term" value="C:mitochondrial outer membrane"/>
    <property type="evidence" value="ECO:0007669"/>
    <property type="project" value="UniProtKB-SubCell"/>
</dbReference>
<evidence type="ECO:0000259" key="14">
    <source>
        <dbReference type="Pfam" id="PF16026"/>
    </source>
</evidence>
<dbReference type="PANTHER" id="PTHR21771:SF1">
    <property type="entry name" value="MITOCHONDRIA-EATING PROTEIN"/>
    <property type="match status" value="1"/>
</dbReference>
<feature type="domain" description="Mitochondria-eating protein C-terminal" evidence="14">
    <location>
        <begin position="390"/>
        <end position="580"/>
    </location>
</feature>
<keyword evidence="10" id="KW-0496">Mitochondrion</keyword>
<name>A0A9P0B4B6_BRAAE</name>
<evidence type="ECO:0000256" key="10">
    <source>
        <dbReference type="ARBA" id="ARBA00023128"/>
    </source>
</evidence>
<reference evidence="15" key="1">
    <citation type="submission" date="2021-12" db="EMBL/GenBank/DDBJ databases">
        <authorList>
            <person name="King R."/>
        </authorList>
    </citation>
    <scope>NUCLEOTIDE SEQUENCE</scope>
</reference>
<evidence type="ECO:0000256" key="5">
    <source>
        <dbReference type="ARBA" id="ARBA00019863"/>
    </source>
</evidence>
<dbReference type="InterPro" id="IPR031981">
    <property type="entry name" value="MIEAP_C"/>
</dbReference>
<comment type="subcellular location">
    <subcellularLocation>
        <location evidence="3">Cytoplasm</location>
    </subcellularLocation>
    <subcellularLocation>
        <location evidence="2">Mitochondrion matrix</location>
    </subcellularLocation>
    <subcellularLocation>
        <location evidence="1">Mitochondrion outer membrane</location>
    </subcellularLocation>
</comment>
<keyword evidence="9" id="KW-0446">Lipid-binding</keyword>
<evidence type="ECO:0000256" key="12">
    <source>
        <dbReference type="ARBA" id="ARBA00032687"/>
    </source>
</evidence>
<dbReference type="Proteomes" id="UP001154078">
    <property type="component" value="Chromosome 4"/>
</dbReference>
<evidence type="ECO:0000256" key="6">
    <source>
        <dbReference type="ARBA" id="ARBA00022490"/>
    </source>
</evidence>
<dbReference type="GO" id="GO:0035694">
    <property type="term" value="P:mitochondrial protein catabolic process"/>
    <property type="evidence" value="ECO:0007669"/>
    <property type="project" value="InterPro"/>
</dbReference>
<evidence type="ECO:0000313" key="16">
    <source>
        <dbReference type="Proteomes" id="UP001154078"/>
    </source>
</evidence>
<keyword evidence="16" id="KW-1185">Reference proteome</keyword>
<evidence type="ECO:0000256" key="9">
    <source>
        <dbReference type="ARBA" id="ARBA00023121"/>
    </source>
</evidence>
<dbReference type="AlphaFoldDB" id="A0A9P0B4B6"/>
<evidence type="ECO:0000256" key="4">
    <source>
        <dbReference type="ARBA" id="ARBA00008233"/>
    </source>
</evidence>
<comment type="similarity">
    <text evidence="4">Belongs to the MIEAP family.</text>
</comment>
<evidence type="ECO:0000256" key="13">
    <source>
        <dbReference type="SAM" id="MobiDB-lite"/>
    </source>
</evidence>
<keyword evidence="7" id="KW-1000">Mitochondrion outer membrane</keyword>
<evidence type="ECO:0000256" key="2">
    <source>
        <dbReference type="ARBA" id="ARBA00004305"/>
    </source>
</evidence>
<evidence type="ECO:0000256" key="1">
    <source>
        <dbReference type="ARBA" id="ARBA00004294"/>
    </source>
</evidence>
<dbReference type="InterPro" id="IPR026169">
    <property type="entry name" value="MIEAP"/>
</dbReference>
<keyword evidence="8" id="KW-0175">Coiled coil</keyword>
<organism evidence="15 16">
    <name type="scientific">Brassicogethes aeneus</name>
    <name type="common">Rape pollen beetle</name>
    <name type="synonym">Meligethes aeneus</name>
    <dbReference type="NCBI Taxonomy" id="1431903"/>
    <lineage>
        <taxon>Eukaryota</taxon>
        <taxon>Metazoa</taxon>
        <taxon>Ecdysozoa</taxon>
        <taxon>Arthropoda</taxon>
        <taxon>Hexapoda</taxon>
        <taxon>Insecta</taxon>
        <taxon>Pterygota</taxon>
        <taxon>Neoptera</taxon>
        <taxon>Endopterygota</taxon>
        <taxon>Coleoptera</taxon>
        <taxon>Polyphaga</taxon>
        <taxon>Cucujiformia</taxon>
        <taxon>Nitidulidae</taxon>
        <taxon>Meligethinae</taxon>
        <taxon>Brassicogethes</taxon>
    </lineage>
</organism>
<evidence type="ECO:0000256" key="11">
    <source>
        <dbReference type="ARBA" id="ARBA00023136"/>
    </source>
</evidence>
<feature type="compositionally biased region" description="Basic and acidic residues" evidence="13">
    <location>
        <begin position="541"/>
        <end position="555"/>
    </location>
</feature>
<accession>A0A9P0B4B6</accession>
<dbReference type="GO" id="GO:0035695">
    <property type="term" value="P:mitophagy by internal vacuole formation"/>
    <property type="evidence" value="ECO:0007669"/>
    <property type="project" value="TreeGrafter"/>
</dbReference>
<gene>
    <name evidence="15" type="ORF">MELIAE_LOCUS6711</name>
</gene>
<evidence type="ECO:0000256" key="7">
    <source>
        <dbReference type="ARBA" id="ARBA00022787"/>
    </source>
</evidence>
<evidence type="ECO:0000256" key="8">
    <source>
        <dbReference type="ARBA" id="ARBA00023054"/>
    </source>
</evidence>
<protein>
    <recommendedName>
        <fullName evidence="5">Mitochondria-eating protein</fullName>
    </recommendedName>
    <alternativeName>
        <fullName evidence="12">Spermatogenesis-associated protein 18</fullName>
    </alternativeName>
</protein>
<sequence length="583" mass="65400">MSVGHLLRFRRRRASSQRQTPGSWFVLVEDFPSPDHRPPAGPTCSPTSCRRSSHASFICDINQFCCTLLDTYVLRMRECGERIRRERASPSSPRIVLRRVLVLAEGRQFREAAAVLQRLGSQTIASVASDIPLDLLVEGLPHSAQLLETLFNKLTTSGQRPNVNSEQVVWQLVKLFATHDDPTLKTKVARLAKSLLGYQPDIQRILSTRKKALEQAIQGLGCHGLTPDISGLTHLHVALKTELQRHIDAYKIALHRLDELGVACADNKKPVDASHQRLLSLHHSEVQQRLIDNKTLLTILDKPALKQLAPLIDTLTARVQNDKEALFCLSQLKRLQPVQDDIPVATVLMSFSRGCGTLLELMHLPDSPCTSDTGYHSEPDTEIDGGKDALGRYGALYYQSRPRALEALDSLPDLVHATQLKSKILFSVVVLAFRTCKNQREIKIRETFRTLHIDSRSPTAETLRFDIMRSLASTADNFPLTDAENQVLALVCDTLREYKCLETCAPLRRYVGEATKVAWSLVNQVPAYELDTDFQTPGRMQPDKHQRHHSSDRSSDTVKSYLWPAMMVQNLYVYKAVVVTGGT</sequence>
<proteinExistence type="inferred from homology"/>
<dbReference type="Pfam" id="PF16026">
    <property type="entry name" value="MIEAP"/>
    <property type="match status" value="1"/>
</dbReference>
<feature type="region of interest" description="Disordered" evidence="13">
    <location>
        <begin position="533"/>
        <end position="555"/>
    </location>
</feature>